<keyword evidence="1" id="KW-0175">Coiled coil</keyword>
<feature type="coiled-coil region" evidence="1">
    <location>
        <begin position="100"/>
        <end position="148"/>
    </location>
</feature>
<gene>
    <name evidence="2" type="ORF">WG901_13110</name>
</gene>
<organism evidence="2 3">
    <name type="scientific">Novosphingobium anseongense</name>
    <dbReference type="NCBI Taxonomy" id="3133436"/>
    <lineage>
        <taxon>Bacteria</taxon>
        <taxon>Pseudomonadati</taxon>
        <taxon>Pseudomonadota</taxon>
        <taxon>Alphaproteobacteria</taxon>
        <taxon>Sphingomonadales</taxon>
        <taxon>Sphingomonadaceae</taxon>
        <taxon>Novosphingobium</taxon>
    </lineage>
</organism>
<sequence length="160" mass="18118">MNSPVDLAALQREVKRRTDDRVREAMKVIEEEVGRAGCYSRNGGKITLVELLKRADVGSSTLRNQHHRQLRDEATAWLRKLGARSPVTAASARAAGQTKIAEYEQAMRKMTAQVAVLLSEKAENKGIIERQAEKIRRLEKQLREVARRDTSNVIIFPEVR</sequence>
<dbReference type="EMBL" id="JBBHJZ010000002">
    <property type="protein sequence ID" value="MEJ5977582.1"/>
    <property type="molecule type" value="Genomic_DNA"/>
</dbReference>
<dbReference type="RefSeq" id="WP_339587514.1">
    <property type="nucleotide sequence ID" value="NZ_JBBHJZ010000002.1"/>
</dbReference>
<comment type="caution">
    <text evidence="2">The sequence shown here is derived from an EMBL/GenBank/DDBJ whole genome shotgun (WGS) entry which is preliminary data.</text>
</comment>
<protein>
    <submittedName>
        <fullName evidence="2">Uncharacterized protein</fullName>
    </submittedName>
</protein>
<dbReference type="Proteomes" id="UP001361239">
    <property type="component" value="Unassembled WGS sequence"/>
</dbReference>
<evidence type="ECO:0000313" key="3">
    <source>
        <dbReference type="Proteomes" id="UP001361239"/>
    </source>
</evidence>
<reference evidence="2 3" key="1">
    <citation type="submission" date="2024-03" db="EMBL/GenBank/DDBJ databases">
        <authorList>
            <person name="Jo J.-H."/>
        </authorList>
    </citation>
    <scope>NUCLEOTIDE SEQUENCE [LARGE SCALE GENOMIC DNA]</scope>
    <source>
        <strain evidence="2 3">PS1R-30</strain>
    </source>
</reference>
<keyword evidence="3" id="KW-1185">Reference proteome</keyword>
<evidence type="ECO:0000313" key="2">
    <source>
        <dbReference type="EMBL" id="MEJ5977582.1"/>
    </source>
</evidence>
<evidence type="ECO:0000256" key="1">
    <source>
        <dbReference type="SAM" id="Coils"/>
    </source>
</evidence>
<proteinExistence type="predicted"/>
<accession>A0ABU8RWW9</accession>
<name>A0ABU8RWW9_9SPHN</name>